<evidence type="ECO:0000259" key="13">
    <source>
        <dbReference type="PROSITE" id="PS51117"/>
    </source>
</evidence>
<organism evidence="14 15">
    <name type="scientific">Junco hyemalis</name>
    <name type="common">Dark-eyed junco</name>
    <dbReference type="NCBI Taxonomy" id="40217"/>
    <lineage>
        <taxon>Eukaryota</taxon>
        <taxon>Metazoa</taxon>
        <taxon>Chordata</taxon>
        <taxon>Craniata</taxon>
        <taxon>Vertebrata</taxon>
        <taxon>Euteleostomi</taxon>
        <taxon>Archelosauria</taxon>
        <taxon>Archosauria</taxon>
        <taxon>Dinosauria</taxon>
        <taxon>Saurischia</taxon>
        <taxon>Theropoda</taxon>
        <taxon>Coelurosauria</taxon>
        <taxon>Aves</taxon>
        <taxon>Neognathae</taxon>
        <taxon>Neoaves</taxon>
        <taxon>Telluraves</taxon>
        <taxon>Australaves</taxon>
        <taxon>Passeriformes</taxon>
        <taxon>Passerellidae</taxon>
        <taxon>Junco</taxon>
    </lineage>
</organism>
<accession>A0A8C5IEY5</accession>
<dbReference type="Pfam" id="PF00055">
    <property type="entry name" value="Laminin_N"/>
    <property type="match status" value="1"/>
</dbReference>
<dbReference type="FunFam" id="2.10.25.10:FF:000094">
    <property type="entry name" value="Laminin subunit alpha-2"/>
    <property type="match status" value="1"/>
</dbReference>
<reference evidence="14" key="1">
    <citation type="submission" date="2025-08" db="UniProtKB">
        <authorList>
            <consortium name="Ensembl"/>
        </authorList>
    </citation>
    <scope>IDENTIFICATION</scope>
</reference>
<feature type="domain" description="Laminin N-terminal" evidence="13">
    <location>
        <begin position="27"/>
        <end position="273"/>
    </location>
</feature>
<dbReference type="Proteomes" id="UP000694408">
    <property type="component" value="Unplaced"/>
</dbReference>
<dbReference type="SMART" id="SM00136">
    <property type="entry name" value="LamNT"/>
    <property type="match status" value="1"/>
</dbReference>
<dbReference type="InterPro" id="IPR008211">
    <property type="entry name" value="Laminin_N"/>
</dbReference>
<dbReference type="InterPro" id="IPR002049">
    <property type="entry name" value="LE_dom"/>
</dbReference>
<feature type="domain" description="Laminin EGF-like" evidence="12">
    <location>
        <begin position="557"/>
        <end position="602"/>
    </location>
</feature>
<evidence type="ECO:0000313" key="15">
    <source>
        <dbReference type="Proteomes" id="UP000694408"/>
    </source>
</evidence>
<feature type="domain" description="Laminin EGF-like" evidence="12">
    <location>
        <begin position="398"/>
        <end position="450"/>
    </location>
</feature>
<dbReference type="AlphaFoldDB" id="A0A8C5IEY5"/>
<keyword evidence="4" id="KW-0272">Extracellular matrix</keyword>
<evidence type="ECO:0000256" key="4">
    <source>
        <dbReference type="ARBA" id="ARBA00022530"/>
    </source>
</evidence>
<evidence type="ECO:0000256" key="5">
    <source>
        <dbReference type="ARBA" id="ARBA00022729"/>
    </source>
</evidence>
<dbReference type="GO" id="GO:0009888">
    <property type="term" value="P:tissue development"/>
    <property type="evidence" value="ECO:0007669"/>
    <property type="project" value="TreeGrafter"/>
</dbReference>
<evidence type="ECO:0000313" key="14">
    <source>
        <dbReference type="Ensembl" id="ENSJHYP00000002548.1"/>
    </source>
</evidence>
<dbReference type="GO" id="GO:0005576">
    <property type="term" value="C:extracellular region"/>
    <property type="evidence" value="ECO:0007669"/>
    <property type="project" value="UniProtKB-ARBA"/>
</dbReference>
<dbReference type="InterPro" id="IPR050440">
    <property type="entry name" value="Laminin/Netrin_ECM"/>
</dbReference>
<keyword evidence="6" id="KW-0677">Repeat</keyword>
<dbReference type="PANTHER" id="PTHR10574">
    <property type="entry name" value="NETRIN/LAMININ-RELATED"/>
    <property type="match status" value="1"/>
</dbReference>
<dbReference type="CDD" id="cd00055">
    <property type="entry name" value="EGF_Lam"/>
    <property type="match status" value="5"/>
</dbReference>
<evidence type="ECO:0000256" key="9">
    <source>
        <dbReference type="ARBA" id="ARBA00023180"/>
    </source>
</evidence>
<sequence length="603" mass="67728">MWSEITGILLSGCQLFMPYNVADKYYFFQGLFPAILNLASNAHISTNATCGEKGPEMFCKLVEHVPGRPLRNAQCRVCDSRKQHPISSAIDGTNNWWQSPSIQNGRQYHWVTITLDLRQVFQVAYVIIKAANAPRPGNWILERSIDGTEFRPWQYYAISDTECLTRYNITPRIGPPTYKRDDEVICTSYYSRLVPLEHGEIHTSLINGRPSADDPSQKLLEFTSARYIRLRLQRIRTLNADLMTLSHNDPKELDPIVTRRYYYSIKDISVGGMCICYGHARSCPLDEITKKLQCQCEHNTCGESCNKCCPGYHQKPWRPGTLSAGNKCEKCNCHNKAEDCYYNQSIADQKRSMDIHGQFIGGGVCLNCTQHTTGINCEMCANGYYGNPLMAGQSCAPCECNGNVDPQEEGHCDPFTGQCLKCLGNTAGHHCEKCADGYYGDAVIDKNCRGKLLFLLLSTFNEQKSVVLMCKMDGNMLSEDCNDQGQCHCVPGVAGEKCDRCAHGFYAFQDGGCTRNSSWNRQMYCIRKVTLLVVLEFLLCSKMWIKLPFGPVFLAACDCAHTQNNCNADSGQCICPPHTQGQKCELCEENYWGLSPKLGCKVW</sequence>
<feature type="domain" description="Laminin EGF-like" evidence="12">
    <location>
        <begin position="470"/>
        <end position="515"/>
    </location>
</feature>
<dbReference type="GO" id="GO:0005604">
    <property type="term" value="C:basement membrane"/>
    <property type="evidence" value="ECO:0007669"/>
    <property type="project" value="UniProtKB-SubCell"/>
</dbReference>
<dbReference type="GO" id="GO:0007411">
    <property type="term" value="P:axon guidance"/>
    <property type="evidence" value="ECO:0007669"/>
    <property type="project" value="TreeGrafter"/>
</dbReference>
<keyword evidence="8 11" id="KW-1015">Disulfide bond</keyword>
<dbReference type="SUPFAM" id="SSF49785">
    <property type="entry name" value="Galactose-binding domain-like"/>
    <property type="match status" value="1"/>
</dbReference>
<dbReference type="FunFam" id="2.10.25.10:FF:000051">
    <property type="entry name" value="Laminin subunit alpha 4"/>
    <property type="match status" value="1"/>
</dbReference>
<feature type="disulfide bond" evidence="11">
    <location>
        <begin position="422"/>
        <end position="431"/>
    </location>
</feature>
<dbReference type="PROSITE" id="PS51117">
    <property type="entry name" value="LAMININ_NTER"/>
    <property type="match status" value="1"/>
</dbReference>
<evidence type="ECO:0000256" key="1">
    <source>
        <dbReference type="ARBA" id="ARBA00002418"/>
    </source>
</evidence>
<evidence type="ECO:0000256" key="7">
    <source>
        <dbReference type="ARBA" id="ARBA00022869"/>
    </source>
</evidence>
<comment type="function">
    <text evidence="1">Binding to cells via a high affinity receptor, laminin is thought to mediate the attachment, migration and organization of cells into tissues during embryonic development by interacting with other extracellular matrix components.</text>
</comment>
<evidence type="ECO:0000256" key="6">
    <source>
        <dbReference type="ARBA" id="ARBA00022737"/>
    </source>
</evidence>
<dbReference type="GO" id="GO:0043010">
    <property type="term" value="P:camera-type eye development"/>
    <property type="evidence" value="ECO:0007669"/>
    <property type="project" value="TreeGrafter"/>
</dbReference>
<comment type="caution">
    <text evidence="11">Lacks conserved residue(s) required for the propagation of feature annotation.</text>
</comment>
<dbReference type="Gene3D" id="2.60.120.260">
    <property type="entry name" value="Galactose-binding domain-like"/>
    <property type="match status" value="1"/>
</dbReference>
<dbReference type="SMART" id="SM00180">
    <property type="entry name" value="EGF_Lam"/>
    <property type="match status" value="5"/>
</dbReference>
<protein>
    <recommendedName>
        <fullName evidence="16">LAMA1 protein</fullName>
    </recommendedName>
</protein>
<proteinExistence type="predicted"/>
<keyword evidence="3" id="KW-0964">Secreted</keyword>
<dbReference type="Gene3D" id="2.10.25.10">
    <property type="entry name" value="Laminin"/>
    <property type="match status" value="4"/>
</dbReference>
<feature type="disulfide bond" evidence="11">
    <location>
        <begin position="434"/>
        <end position="448"/>
    </location>
</feature>
<dbReference type="PROSITE" id="PS01248">
    <property type="entry name" value="EGF_LAM_1"/>
    <property type="match status" value="2"/>
</dbReference>
<dbReference type="PANTHER" id="PTHR10574:SF409">
    <property type="entry name" value="LAMININ SUBUNIT ALPHA-1"/>
    <property type="match status" value="1"/>
</dbReference>
<dbReference type="OMA" id="EWITITI"/>
<keyword evidence="10 11" id="KW-0424">Laminin EGF-like domain</keyword>
<dbReference type="GO" id="GO:0048514">
    <property type="term" value="P:blood vessel morphogenesis"/>
    <property type="evidence" value="ECO:0007669"/>
    <property type="project" value="TreeGrafter"/>
</dbReference>
<dbReference type="Pfam" id="PF00053">
    <property type="entry name" value="EGF_laminin"/>
    <property type="match status" value="4"/>
</dbReference>
<evidence type="ECO:0000256" key="11">
    <source>
        <dbReference type="PROSITE-ProRule" id="PRU00460"/>
    </source>
</evidence>
<dbReference type="Pfam" id="PF24973">
    <property type="entry name" value="EGF_LMN_ATRN"/>
    <property type="match status" value="1"/>
</dbReference>
<dbReference type="Ensembl" id="ENSJHYT00000003158.1">
    <property type="protein sequence ID" value="ENSJHYP00000002548.1"/>
    <property type="gene ID" value="ENSJHYG00000002133.1"/>
</dbReference>
<dbReference type="InterPro" id="IPR008979">
    <property type="entry name" value="Galactose-bd-like_sf"/>
</dbReference>
<keyword evidence="15" id="KW-1185">Reference proteome</keyword>
<keyword evidence="9" id="KW-0325">Glycoprotein</keyword>
<dbReference type="PROSITE" id="PS50027">
    <property type="entry name" value="EGF_LAM_2"/>
    <property type="match status" value="3"/>
</dbReference>
<dbReference type="FunFam" id="2.60.120.260:FF:000017">
    <property type="entry name" value="Laminin subunit alpha 2"/>
    <property type="match status" value="1"/>
</dbReference>
<dbReference type="FunFam" id="2.10.25.10:FF:000069">
    <property type="entry name" value="Laminin subunit alpha 1"/>
    <property type="match status" value="1"/>
</dbReference>
<dbReference type="GO" id="GO:0009887">
    <property type="term" value="P:animal organ morphogenesis"/>
    <property type="evidence" value="ECO:0007669"/>
    <property type="project" value="TreeGrafter"/>
</dbReference>
<evidence type="ECO:0000259" key="12">
    <source>
        <dbReference type="PROSITE" id="PS50027"/>
    </source>
</evidence>
<keyword evidence="5" id="KW-0732">Signal</keyword>
<evidence type="ECO:0000256" key="10">
    <source>
        <dbReference type="ARBA" id="ARBA00023292"/>
    </source>
</evidence>
<name>A0A8C5IEY5_JUNHY</name>
<dbReference type="FunFam" id="2.10.25.10:FF:000189">
    <property type="entry name" value="Laminin subunit alpha 2"/>
    <property type="match status" value="1"/>
</dbReference>
<evidence type="ECO:0000256" key="8">
    <source>
        <dbReference type="ARBA" id="ARBA00023157"/>
    </source>
</evidence>
<dbReference type="InterPro" id="IPR056863">
    <property type="entry name" value="LMN_ATRN_NET-like_EGF"/>
</dbReference>
<dbReference type="GO" id="GO:0005201">
    <property type="term" value="F:extracellular matrix structural constituent"/>
    <property type="evidence" value="ECO:0007669"/>
    <property type="project" value="TreeGrafter"/>
</dbReference>
<dbReference type="SUPFAM" id="SSF57196">
    <property type="entry name" value="EGF/Laminin"/>
    <property type="match status" value="4"/>
</dbReference>
<reference evidence="14" key="2">
    <citation type="submission" date="2025-09" db="UniProtKB">
        <authorList>
            <consortium name="Ensembl"/>
        </authorList>
    </citation>
    <scope>IDENTIFICATION</scope>
</reference>
<evidence type="ECO:0008006" key="16">
    <source>
        <dbReference type="Google" id="ProtNLM"/>
    </source>
</evidence>
<evidence type="ECO:0000256" key="2">
    <source>
        <dbReference type="ARBA" id="ARBA00004302"/>
    </source>
</evidence>
<comment type="subcellular location">
    <subcellularLocation>
        <location evidence="2">Secreted</location>
        <location evidence="2">Extracellular space</location>
        <location evidence="2">Extracellular matrix</location>
        <location evidence="2">Basement membrane</location>
    </subcellularLocation>
</comment>
<feature type="disulfide bond" evidence="11">
    <location>
        <begin position="489"/>
        <end position="498"/>
    </location>
</feature>
<evidence type="ECO:0000256" key="3">
    <source>
        <dbReference type="ARBA" id="ARBA00022525"/>
    </source>
</evidence>
<keyword evidence="7" id="KW-0084">Basement membrane</keyword>
<feature type="disulfide bond" evidence="11">
    <location>
        <begin position="575"/>
        <end position="584"/>
    </location>
</feature>